<reference evidence="7" key="2">
    <citation type="submission" date="2019-07" db="EMBL/GenBank/DDBJ databases">
        <authorList>
            <person name="Yang Y."/>
            <person name="Bocs S."/>
            <person name="Baudouin L."/>
        </authorList>
    </citation>
    <scope>NUCLEOTIDE SEQUENCE</scope>
    <source>
        <tissue evidence="7">Spear leaf of Hainan Tall coconut</tissue>
    </source>
</reference>
<dbReference type="PANTHER" id="PTHR11941:SF171">
    <property type="entry name" value="SD19268P"/>
    <property type="match status" value="1"/>
</dbReference>
<dbReference type="CDD" id="cd06558">
    <property type="entry name" value="crotonase-like"/>
    <property type="match status" value="1"/>
</dbReference>
<evidence type="ECO:0000256" key="3">
    <source>
        <dbReference type="RuleBase" id="RU003707"/>
    </source>
</evidence>
<feature type="domain" description="F-box/LRR-repeat protein 15/At3g58940/PEG3-like LRR" evidence="6">
    <location>
        <begin position="101"/>
        <end position="226"/>
    </location>
</feature>
<dbReference type="InterPro" id="IPR014748">
    <property type="entry name" value="Enoyl-CoA_hydra_C"/>
</dbReference>
<dbReference type="PROSITE" id="PS00166">
    <property type="entry name" value="ENOYL_COA_HYDRATASE"/>
    <property type="match status" value="1"/>
</dbReference>
<dbReference type="SUPFAM" id="SSF81383">
    <property type="entry name" value="F-box domain"/>
    <property type="match status" value="1"/>
</dbReference>
<dbReference type="InterPro" id="IPR018376">
    <property type="entry name" value="Enoyl-CoA_hyd/isom_CS"/>
</dbReference>
<keyword evidence="8" id="KW-1185">Reference proteome</keyword>
<dbReference type="EMBL" id="CM017878">
    <property type="protein sequence ID" value="KAG1354379.1"/>
    <property type="molecule type" value="Genomic_DNA"/>
</dbReference>
<dbReference type="PANTHER" id="PTHR11941">
    <property type="entry name" value="ENOYL-COA HYDRATASE-RELATED"/>
    <property type="match status" value="1"/>
</dbReference>
<protein>
    <submittedName>
        <fullName evidence="7">Putative enoyl-CoA hydratase 2, mitochondrial</fullName>
    </submittedName>
</protein>
<gene>
    <name evidence="7" type="ORF">COCNU_07G004910</name>
</gene>
<dbReference type="Pfam" id="PF00378">
    <property type="entry name" value="ECH_1"/>
    <property type="match status" value="2"/>
</dbReference>
<dbReference type="Pfam" id="PF24758">
    <property type="entry name" value="LRR_At5g56370"/>
    <property type="match status" value="1"/>
</dbReference>
<dbReference type="FunFam" id="1.10.12.10:FF:000001">
    <property type="entry name" value="Probable enoyl-CoA hydratase, mitochondrial"/>
    <property type="match status" value="1"/>
</dbReference>
<evidence type="ECO:0000256" key="2">
    <source>
        <dbReference type="ARBA" id="ARBA00023239"/>
    </source>
</evidence>
<comment type="caution">
    <text evidence="7">The sequence shown here is derived from an EMBL/GenBank/DDBJ whole genome shotgun (WGS) entry which is preliminary data.</text>
</comment>
<organism evidence="7 8">
    <name type="scientific">Cocos nucifera</name>
    <name type="common">Coconut palm</name>
    <dbReference type="NCBI Taxonomy" id="13894"/>
    <lineage>
        <taxon>Eukaryota</taxon>
        <taxon>Viridiplantae</taxon>
        <taxon>Streptophyta</taxon>
        <taxon>Embryophyta</taxon>
        <taxon>Tracheophyta</taxon>
        <taxon>Spermatophyta</taxon>
        <taxon>Magnoliopsida</taxon>
        <taxon>Liliopsida</taxon>
        <taxon>Arecaceae</taxon>
        <taxon>Arecoideae</taxon>
        <taxon>Cocoseae</taxon>
        <taxon>Attaleinae</taxon>
        <taxon>Cocos</taxon>
    </lineage>
</organism>
<dbReference type="Gene3D" id="1.10.12.10">
    <property type="entry name" value="Lyase 2-enoyl-coa Hydratase, Chain A, domain 2"/>
    <property type="match status" value="1"/>
</dbReference>
<dbReference type="Pfam" id="PF00646">
    <property type="entry name" value="F-box"/>
    <property type="match status" value="1"/>
</dbReference>
<dbReference type="InterPro" id="IPR055411">
    <property type="entry name" value="LRR_FXL15/At3g58940/PEG3-like"/>
</dbReference>
<dbReference type="Gene3D" id="3.90.226.10">
    <property type="entry name" value="2-enoyl-CoA Hydratase, Chain A, domain 1"/>
    <property type="match status" value="2"/>
</dbReference>
<dbReference type="AlphaFoldDB" id="A0A8K0N552"/>
<dbReference type="Gene3D" id="3.80.10.10">
    <property type="entry name" value="Ribonuclease Inhibitor"/>
    <property type="match status" value="1"/>
</dbReference>
<dbReference type="InterPro" id="IPR029045">
    <property type="entry name" value="ClpP/crotonase-like_dom_sf"/>
</dbReference>
<dbReference type="InterPro" id="IPR032675">
    <property type="entry name" value="LRR_dom_sf"/>
</dbReference>
<sequence>MVDQRGKFEMEDRISTLPSNIIEAILLRLPIGDAVRSSALSSRWRYEWSTIPHLIFDKHSVPSSLHYKLEKIVDQVLLLHSGPIHKFVFDGSAFLEDFAVVNRWITVLSRNSLKELVLRFSPDRLYKLPSTLFFCKGIVILDLHDCEFRLPRVFEGFGSLCTLSLENVIISDNDFATLISNCPLLEKVAFMDFYGCSRLRFNAPSLRELIIDGLFEDIYLENTGDLAILSVGLDDADDLDDEGDSDNEDVENKEHYNFMTSLNAVLKIENLSLRHNMLELLAGDGLLNRLPTYNYLKKLHLSCVNFEDTRHIAILRCWFQSTPVLEELTIEADSVDSSNPAASFWEGKERADFRFNQLRYLTVTEILGVGPEMELIEFVLANSPVLETLYIRLDNDVCDEDKHPAESPLILVTEIIPLKANPNLLPEVEGKSSGKHDGSENADSNRNLSRVEEKLVEDHEQSPKWMPAKTECKEHVSYQKNSRAISPKFDTDLEVARKVPCEEEALPRRNIGKDGFVSVKNKDNTRGSGKTFPNNLRFRVKHDDPIAGEGADILGMPSHGKKYSSDGEKHNINPCHELFQENGFLPLKRKQNLQQLFGAGFLPKYFEEENNDLISSKMSRSPVEDQECSPKVLSEMSKCKENLGAEDWRRDDSTSSAGTMKEDQISQEKRSFLRCIDEELKENAPTSGFVSTKNKEITHDVCCNLPPKSISAMNYTDMAFSNGMIRRETNEHLLMKGDYIFLENNGNLEWKEEAQERKRSPLADKTNFQAGIVATAPEIPGKWRCPRRSKPYMGPQMKQLRLERIIELRLDRGEAKNAIGKEMLKGLQNALEVVNEDTSANVVMVCSSVPRVFCAGADLKALSIPAIAVIEGAALGGGLELVLSCDLRICGEDAMFGMPETGLAIIPGAGGTQRLPRVVGRSVAKELIFTGRKIDGKEAFSLGLVNYCVPAGKAYIKALQIARDINQKGPLAIRMAKQAINQGMEVGMRSALDVEERCYGQLLDTEDRLEGLAAFAEKRKPRYAGK</sequence>
<feature type="region of interest" description="Disordered" evidence="4">
    <location>
        <begin position="517"/>
        <end position="536"/>
    </location>
</feature>
<keyword evidence="2" id="KW-0456">Lyase</keyword>
<evidence type="ECO:0000256" key="1">
    <source>
        <dbReference type="ARBA" id="ARBA00005254"/>
    </source>
</evidence>
<evidence type="ECO:0000313" key="8">
    <source>
        <dbReference type="Proteomes" id="UP000797356"/>
    </source>
</evidence>
<dbReference type="GO" id="GO:0006635">
    <property type="term" value="P:fatty acid beta-oxidation"/>
    <property type="evidence" value="ECO:0007669"/>
    <property type="project" value="TreeGrafter"/>
</dbReference>
<reference evidence="7" key="1">
    <citation type="journal article" date="2017" name="Gigascience">
        <title>The genome draft of coconut (Cocos nucifera).</title>
        <authorList>
            <person name="Xiao Y."/>
            <person name="Xu P."/>
            <person name="Fan H."/>
            <person name="Baudouin L."/>
            <person name="Xia W."/>
            <person name="Bocs S."/>
            <person name="Xu J."/>
            <person name="Li Q."/>
            <person name="Guo A."/>
            <person name="Zhou L."/>
            <person name="Li J."/>
            <person name="Wu Y."/>
            <person name="Ma Z."/>
            <person name="Armero A."/>
            <person name="Issali A.E."/>
            <person name="Liu N."/>
            <person name="Peng M."/>
            <person name="Yang Y."/>
        </authorList>
    </citation>
    <scope>NUCLEOTIDE SEQUENCE</scope>
    <source>
        <tissue evidence="7">Spear leaf of Hainan Tall coconut</tissue>
    </source>
</reference>
<dbReference type="Proteomes" id="UP000797356">
    <property type="component" value="Chromosome 7"/>
</dbReference>
<feature type="domain" description="F-box" evidence="5">
    <location>
        <begin position="14"/>
        <end position="46"/>
    </location>
</feature>
<dbReference type="SUPFAM" id="SSF52096">
    <property type="entry name" value="ClpP/crotonase"/>
    <property type="match status" value="1"/>
</dbReference>
<dbReference type="GO" id="GO:0005739">
    <property type="term" value="C:mitochondrion"/>
    <property type="evidence" value="ECO:0007669"/>
    <property type="project" value="TreeGrafter"/>
</dbReference>
<dbReference type="InterPro" id="IPR001753">
    <property type="entry name" value="Enoyl-CoA_hydra/iso"/>
</dbReference>
<dbReference type="SUPFAM" id="SSF52047">
    <property type="entry name" value="RNI-like"/>
    <property type="match status" value="1"/>
</dbReference>
<evidence type="ECO:0000259" key="6">
    <source>
        <dbReference type="Pfam" id="PF24758"/>
    </source>
</evidence>
<evidence type="ECO:0000256" key="4">
    <source>
        <dbReference type="SAM" id="MobiDB-lite"/>
    </source>
</evidence>
<dbReference type="GO" id="GO:0016836">
    <property type="term" value="F:hydro-lyase activity"/>
    <property type="evidence" value="ECO:0007669"/>
    <property type="project" value="UniProtKB-ARBA"/>
</dbReference>
<evidence type="ECO:0000259" key="5">
    <source>
        <dbReference type="Pfam" id="PF00646"/>
    </source>
</evidence>
<name>A0A8K0N552_COCNU</name>
<feature type="compositionally biased region" description="Basic and acidic residues" evidence="4">
    <location>
        <begin position="428"/>
        <end position="439"/>
    </location>
</feature>
<accession>A0A8K0N552</accession>
<proteinExistence type="inferred from homology"/>
<feature type="region of interest" description="Disordered" evidence="4">
    <location>
        <begin position="426"/>
        <end position="448"/>
    </location>
</feature>
<evidence type="ECO:0000313" key="7">
    <source>
        <dbReference type="EMBL" id="KAG1354379.1"/>
    </source>
</evidence>
<dbReference type="OrthoDB" id="1163429at2759"/>
<dbReference type="InterPro" id="IPR036047">
    <property type="entry name" value="F-box-like_dom_sf"/>
</dbReference>
<dbReference type="InterPro" id="IPR001810">
    <property type="entry name" value="F-box_dom"/>
</dbReference>
<comment type="similarity">
    <text evidence="1 3">Belongs to the enoyl-CoA hydratase/isomerase family.</text>
</comment>